<reference evidence="4" key="1">
    <citation type="submission" date="2018-06" db="EMBL/GenBank/DDBJ databases">
        <authorList>
            <person name="Zhirakovskaya E."/>
        </authorList>
    </citation>
    <scope>NUCLEOTIDE SEQUENCE</scope>
</reference>
<protein>
    <submittedName>
        <fullName evidence="4">Proteasome subunit beta, bacterial</fullName>
        <ecNumber evidence="4">3.4.25.1</ecNumber>
    </submittedName>
</protein>
<evidence type="ECO:0000256" key="1">
    <source>
        <dbReference type="ARBA" id="ARBA00022490"/>
    </source>
</evidence>
<accession>A0A3B0S0X4</accession>
<dbReference type="Gene3D" id="3.60.20.10">
    <property type="entry name" value="Glutamine Phosphoribosylpyrophosphate, subunit 1, domain 1"/>
    <property type="match status" value="1"/>
</dbReference>
<dbReference type="GO" id="GO:0010498">
    <property type="term" value="P:proteasomal protein catabolic process"/>
    <property type="evidence" value="ECO:0007669"/>
    <property type="project" value="InterPro"/>
</dbReference>
<dbReference type="PANTHER" id="PTHR32194:SF0">
    <property type="entry name" value="ATP-DEPENDENT PROTEASE SUBUNIT HSLV"/>
    <property type="match status" value="1"/>
</dbReference>
<keyword evidence="3 4" id="KW-0378">Hydrolase</keyword>
<dbReference type="EC" id="3.4.25.1" evidence="4"/>
<dbReference type="GO" id="GO:0005737">
    <property type="term" value="C:cytoplasm"/>
    <property type="evidence" value="ECO:0007669"/>
    <property type="project" value="TreeGrafter"/>
</dbReference>
<dbReference type="PANTHER" id="PTHR32194">
    <property type="entry name" value="METALLOPROTEASE TLDD"/>
    <property type="match status" value="1"/>
</dbReference>
<evidence type="ECO:0000313" key="4">
    <source>
        <dbReference type="EMBL" id="VAV97899.1"/>
    </source>
</evidence>
<name>A0A3B0S0X4_9ZZZZ</name>
<keyword evidence="4" id="KW-0647">Proteasome</keyword>
<dbReference type="EMBL" id="UOEI01000219">
    <property type="protein sequence ID" value="VAV97899.1"/>
    <property type="molecule type" value="Genomic_DNA"/>
</dbReference>
<evidence type="ECO:0000256" key="3">
    <source>
        <dbReference type="ARBA" id="ARBA00022801"/>
    </source>
</evidence>
<dbReference type="InterPro" id="IPR001353">
    <property type="entry name" value="Proteasome_sua/b"/>
</dbReference>
<dbReference type="GO" id="GO:0004298">
    <property type="term" value="F:threonine-type endopeptidase activity"/>
    <property type="evidence" value="ECO:0007669"/>
    <property type="project" value="InterPro"/>
</dbReference>
<dbReference type="GO" id="GO:0005839">
    <property type="term" value="C:proteasome core complex"/>
    <property type="evidence" value="ECO:0007669"/>
    <property type="project" value="InterPro"/>
</dbReference>
<sequence>MSTDTPLGPLRIGEDVADASFLSILHERGLAPSWDAGTGTTAHFAEATTVLALTWSDGVLMAGDRRATAGNVIAHRRIRKVYPADEYSAVAISGTAGMAVELIKLFQTELEHYEKIEGARLSLEGKANYLARMVRGNLALAFQGLVVIPLFCGYDDTTGMGRLFSFDVVGGRYDELNYATTGSGGAEAKSFLKSTWKPDLSRDAALNLAVEALVAAAEEDAATGGPDIKRGIYPSVVVVSAEGIEEVQDDTLAAIAETVLEGRP</sequence>
<dbReference type="InterPro" id="IPR022483">
    <property type="entry name" value="PSB_actinobac"/>
</dbReference>
<dbReference type="PROSITE" id="PS51476">
    <property type="entry name" value="PROTEASOME_BETA_2"/>
    <property type="match status" value="1"/>
</dbReference>
<dbReference type="NCBIfam" id="TIGR03690">
    <property type="entry name" value="20S_bact_beta"/>
    <property type="match status" value="1"/>
</dbReference>
<keyword evidence="1" id="KW-0963">Cytoplasm</keyword>
<dbReference type="Pfam" id="PF00227">
    <property type="entry name" value="Proteasome"/>
    <property type="match status" value="1"/>
</dbReference>
<dbReference type="SUPFAM" id="SSF56235">
    <property type="entry name" value="N-terminal nucleophile aminohydrolases (Ntn hydrolases)"/>
    <property type="match status" value="1"/>
</dbReference>
<dbReference type="AlphaFoldDB" id="A0A3B0S0X4"/>
<keyword evidence="2" id="KW-0645">Protease</keyword>
<evidence type="ECO:0000256" key="2">
    <source>
        <dbReference type="ARBA" id="ARBA00022670"/>
    </source>
</evidence>
<gene>
    <name evidence="4" type="ORF">MNBD_ACTINO01-2606</name>
</gene>
<organism evidence="4">
    <name type="scientific">hydrothermal vent metagenome</name>
    <dbReference type="NCBI Taxonomy" id="652676"/>
    <lineage>
        <taxon>unclassified sequences</taxon>
        <taxon>metagenomes</taxon>
        <taxon>ecological metagenomes</taxon>
    </lineage>
</organism>
<proteinExistence type="predicted"/>
<dbReference type="InterPro" id="IPR029055">
    <property type="entry name" value="Ntn_hydrolases_N"/>
</dbReference>
<dbReference type="CDD" id="cd01906">
    <property type="entry name" value="proteasome_protease_HslV"/>
    <property type="match status" value="1"/>
</dbReference>
<dbReference type="InterPro" id="IPR023333">
    <property type="entry name" value="Proteasome_suB-type"/>
</dbReference>